<dbReference type="InterPro" id="IPR036249">
    <property type="entry name" value="Thioredoxin-like_sf"/>
</dbReference>
<keyword evidence="5" id="KW-1185">Reference proteome</keyword>
<dbReference type="Gene3D" id="1.20.1050.10">
    <property type="match status" value="1"/>
</dbReference>
<dbReference type="AlphaFoldDB" id="A0A2T5MJ12"/>
<feature type="domain" description="GST C-terminal" evidence="3">
    <location>
        <begin position="89"/>
        <end position="214"/>
    </location>
</feature>
<dbReference type="InterPro" id="IPR040079">
    <property type="entry name" value="Glutathione_S-Trfase"/>
</dbReference>
<dbReference type="CDD" id="cd03046">
    <property type="entry name" value="GST_N_GTT1_like"/>
    <property type="match status" value="1"/>
</dbReference>
<dbReference type="Proteomes" id="UP000244248">
    <property type="component" value="Unassembled WGS sequence"/>
</dbReference>
<dbReference type="OrthoDB" id="9797500at2"/>
<protein>
    <submittedName>
        <fullName evidence="4">Glutathione S-transferase</fullName>
    </submittedName>
</protein>
<dbReference type="InterPro" id="IPR036282">
    <property type="entry name" value="Glutathione-S-Trfase_C_sf"/>
</dbReference>
<dbReference type="InterPro" id="IPR004046">
    <property type="entry name" value="GST_C"/>
</dbReference>
<dbReference type="RefSeq" id="WP_107939741.1">
    <property type="nucleotide sequence ID" value="NZ_QANS01000002.1"/>
</dbReference>
<dbReference type="PROSITE" id="PS50404">
    <property type="entry name" value="GST_NTER"/>
    <property type="match status" value="1"/>
</dbReference>
<dbReference type="Pfam" id="PF00043">
    <property type="entry name" value="GST_C"/>
    <property type="match status" value="1"/>
</dbReference>
<dbReference type="SFLD" id="SFLDS00019">
    <property type="entry name" value="Glutathione_Transferase_(cytos"/>
    <property type="match status" value="1"/>
</dbReference>
<keyword evidence="4" id="KW-0808">Transferase</keyword>
<name>A0A2T5MJ12_9GAMM</name>
<feature type="domain" description="GST N-terminal" evidence="2">
    <location>
        <begin position="22"/>
        <end position="86"/>
    </location>
</feature>
<dbReference type="PROSITE" id="PS50405">
    <property type="entry name" value="GST_CTER"/>
    <property type="match status" value="1"/>
</dbReference>
<evidence type="ECO:0000259" key="3">
    <source>
        <dbReference type="PROSITE" id="PS50405"/>
    </source>
</evidence>
<dbReference type="EMBL" id="QANS01000002">
    <property type="protein sequence ID" value="PTU32548.1"/>
    <property type="molecule type" value="Genomic_DNA"/>
</dbReference>
<dbReference type="InterPro" id="IPR004045">
    <property type="entry name" value="Glutathione_S-Trfase_N"/>
</dbReference>
<evidence type="ECO:0000313" key="5">
    <source>
        <dbReference type="Proteomes" id="UP000244248"/>
    </source>
</evidence>
<dbReference type="CDD" id="cd03207">
    <property type="entry name" value="GST_C_8"/>
    <property type="match status" value="1"/>
</dbReference>
<reference evidence="4 5" key="1">
    <citation type="submission" date="2018-04" db="EMBL/GenBank/DDBJ databases">
        <title>Novel species isolated from glacier.</title>
        <authorList>
            <person name="Liu Q."/>
            <person name="Xin Y.-H."/>
        </authorList>
    </citation>
    <scope>NUCLEOTIDE SEQUENCE [LARGE SCALE GENOMIC DNA]</scope>
    <source>
        <strain evidence="4 5">GT1R17</strain>
    </source>
</reference>
<dbReference type="PANTHER" id="PTHR44051">
    <property type="entry name" value="GLUTATHIONE S-TRANSFERASE-RELATED"/>
    <property type="match status" value="1"/>
</dbReference>
<comment type="caution">
    <text evidence="4">The sequence shown here is derived from an EMBL/GenBank/DDBJ whole genome shotgun (WGS) entry which is preliminary data.</text>
</comment>
<dbReference type="PANTHER" id="PTHR44051:SF8">
    <property type="entry name" value="GLUTATHIONE S-TRANSFERASE GSTA"/>
    <property type="match status" value="1"/>
</dbReference>
<dbReference type="Gene3D" id="3.40.30.10">
    <property type="entry name" value="Glutaredoxin"/>
    <property type="match status" value="1"/>
</dbReference>
<comment type="similarity">
    <text evidence="1">Belongs to the GST superfamily.</text>
</comment>
<evidence type="ECO:0000256" key="1">
    <source>
        <dbReference type="RuleBase" id="RU003494"/>
    </source>
</evidence>
<dbReference type="SUPFAM" id="SSF47616">
    <property type="entry name" value="GST C-terminal domain-like"/>
    <property type="match status" value="1"/>
</dbReference>
<evidence type="ECO:0000313" key="4">
    <source>
        <dbReference type="EMBL" id="PTU32548.1"/>
    </source>
</evidence>
<sequence>MITVSAFRWVPPFVRGIVRDLRVRWALEEAGLPYTTKLIGPQDQTSVEYREWQPFGQVPAFSHDGVEMFESGAIVLHIAEQSEALMPKDAVGRARVQTWLIAALNSIEPAVQQLTEIDLFHSDAEWTKQRRPQVEEFVKRRLFALATSLGEREYLADHFSAADILMVTVLRNLRHLDLVAQFPTIKAYCDRCEARPSFKKALHDQMADFVENPPAA</sequence>
<dbReference type="Pfam" id="PF02798">
    <property type="entry name" value="GST_N"/>
    <property type="match status" value="1"/>
</dbReference>
<evidence type="ECO:0000259" key="2">
    <source>
        <dbReference type="PROSITE" id="PS50404"/>
    </source>
</evidence>
<dbReference type="GO" id="GO:0016740">
    <property type="term" value="F:transferase activity"/>
    <property type="evidence" value="ECO:0007669"/>
    <property type="project" value="UniProtKB-KW"/>
</dbReference>
<dbReference type="SUPFAM" id="SSF52833">
    <property type="entry name" value="Thioredoxin-like"/>
    <property type="match status" value="1"/>
</dbReference>
<dbReference type="SFLD" id="SFLDG00358">
    <property type="entry name" value="Main_(cytGST)"/>
    <property type="match status" value="1"/>
</dbReference>
<organism evidence="4 5">
    <name type="scientific">Stenotrophobium rhamnosiphilum</name>
    <dbReference type="NCBI Taxonomy" id="2029166"/>
    <lineage>
        <taxon>Bacteria</taxon>
        <taxon>Pseudomonadati</taxon>
        <taxon>Pseudomonadota</taxon>
        <taxon>Gammaproteobacteria</taxon>
        <taxon>Nevskiales</taxon>
        <taxon>Nevskiaceae</taxon>
        <taxon>Stenotrophobium</taxon>
    </lineage>
</organism>
<accession>A0A2T5MJ12</accession>
<proteinExistence type="inferred from homology"/>
<dbReference type="FunFam" id="3.40.30.10:FF:000331">
    <property type="entry name" value="Glutathione S-transferase"/>
    <property type="match status" value="1"/>
</dbReference>
<gene>
    <name evidence="4" type="ORF">CJD38_07435</name>
</gene>
<dbReference type="InterPro" id="IPR010987">
    <property type="entry name" value="Glutathione-S-Trfase_C-like"/>
</dbReference>